<keyword evidence="1" id="KW-0472">Membrane</keyword>
<dbReference type="Proteomes" id="UP000003100">
    <property type="component" value="Unassembled WGS sequence"/>
</dbReference>
<dbReference type="HOGENOM" id="CLU_3196695_0_0_9"/>
<name>C0CGP3_BLAHS</name>
<proteinExistence type="predicted"/>
<evidence type="ECO:0000256" key="1">
    <source>
        <dbReference type="SAM" id="Phobius"/>
    </source>
</evidence>
<keyword evidence="1" id="KW-1133">Transmembrane helix</keyword>
<organism evidence="2 3">
    <name type="scientific">Blautia hydrogenotrophica (strain DSM 10507 / JCM 14656 / S5a33)</name>
    <name type="common">Ruminococcus hydrogenotrophicus</name>
    <dbReference type="NCBI Taxonomy" id="476272"/>
    <lineage>
        <taxon>Bacteria</taxon>
        <taxon>Bacillati</taxon>
        <taxon>Bacillota</taxon>
        <taxon>Clostridia</taxon>
        <taxon>Lachnospirales</taxon>
        <taxon>Lachnospiraceae</taxon>
        <taxon>Blautia</taxon>
    </lineage>
</organism>
<comment type="caution">
    <text evidence="2">The sequence shown here is derived from an EMBL/GenBank/DDBJ whole genome shotgun (WGS) entry which is preliminary data.</text>
</comment>
<feature type="transmembrane region" description="Helical" evidence="1">
    <location>
        <begin position="14"/>
        <end position="40"/>
    </location>
</feature>
<evidence type="ECO:0000313" key="2">
    <source>
        <dbReference type="EMBL" id="EEG50950.1"/>
    </source>
</evidence>
<gene>
    <name evidence="2" type="ORF">RUMHYD_00007</name>
</gene>
<keyword evidence="1" id="KW-0812">Transmembrane</keyword>
<sequence>MEIAITAINKHDTILFFILLFSFIFIFLFKLEFNFIILLFQVKTM</sequence>
<protein>
    <submittedName>
        <fullName evidence="2">Uncharacterized protein</fullName>
    </submittedName>
</protein>
<keyword evidence="3" id="KW-1185">Reference proteome</keyword>
<evidence type="ECO:0000313" key="3">
    <source>
        <dbReference type="Proteomes" id="UP000003100"/>
    </source>
</evidence>
<dbReference type="AlphaFoldDB" id="C0CGP3"/>
<reference evidence="2 3" key="1">
    <citation type="submission" date="2009-01" db="EMBL/GenBank/DDBJ databases">
        <authorList>
            <person name="Fulton L."/>
            <person name="Clifton S."/>
            <person name="Fulton B."/>
            <person name="Xu J."/>
            <person name="Minx P."/>
            <person name="Pepin K.H."/>
            <person name="Johnson M."/>
            <person name="Bhonagiri V."/>
            <person name="Nash W.E."/>
            <person name="Mardis E.R."/>
            <person name="Wilson R.K."/>
        </authorList>
    </citation>
    <scope>NUCLEOTIDE SEQUENCE [LARGE SCALE GENOMIC DNA]</scope>
    <source>
        <strain evidence="3">DSM 10507 / JCM 14656 / S5a33</strain>
    </source>
</reference>
<accession>C0CGP3</accession>
<reference evidence="2 3" key="2">
    <citation type="submission" date="2009-02" db="EMBL/GenBank/DDBJ databases">
        <title>Draft genome sequence of Blautia hydrogenotrophica DSM 10507 (Ruminococcus hydrogenotrophicus DSM 10507).</title>
        <authorList>
            <person name="Sudarsanam P."/>
            <person name="Ley R."/>
            <person name="Guruge J."/>
            <person name="Turnbaugh P.J."/>
            <person name="Mahowald M."/>
            <person name="Liep D."/>
            <person name="Gordon J."/>
        </authorList>
    </citation>
    <scope>NUCLEOTIDE SEQUENCE [LARGE SCALE GENOMIC DNA]</scope>
    <source>
        <strain evidence="3">DSM 10507 / JCM 14656 / S5a33</strain>
    </source>
</reference>
<dbReference type="EMBL" id="ACBZ01000002">
    <property type="protein sequence ID" value="EEG50950.1"/>
    <property type="molecule type" value="Genomic_DNA"/>
</dbReference>